<dbReference type="PROSITE" id="PS50994">
    <property type="entry name" value="INTEGRASE"/>
    <property type="match status" value="1"/>
</dbReference>
<dbReference type="PANTHER" id="PTHR37984:SF5">
    <property type="entry name" value="PROTEIN NYNRIN-LIKE"/>
    <property type="match status" value="1"/>
</dbReference>
<dbReference type="PANTHER" id="PTHR37984">
    <property type="entry name" value="PROTEIN CBG26694"/>
    <property type="match status" value="1"/>
</dbReference>
<evidence type="ECO:0000313" key="3">
    <source>
        <dbReference type="Proteomes" id="UP001227230"/>
    </source>
</evidence>
<evidence type="ECO:0000259" key="1">
    <source>
        <dbReference type="PROSITE" id="PS50994"/>
    </source>
</evidence>
<dbReference type="Gene3D" id="3.30.420.10">
    <property type="entry name" value="Ribonuclease H-like superfamily/Ribonuclease H"/>
    <property type="match status" value="1"/>
</dbReference>
<gene>
    <name evidence="2" type="ORF">VitviT2T_015852</name>
</gene>
<accession>A0ABY9CPT7</accession>
<organism evidence="2 3">
    <name type="scientific">Vitis vinifera</name>
    <name type="common">Grape</name>
    <dbReference type="NCBI Taxonomy" id="29760"/>
    <lineage>
        <taxon>Eukaryota</taxon>
        <taxon>Viridiplantae</taxon>
        <taxon>Streptophyta</taxon>
        <taxon>Embryophyta</taxon>
        <taxon>Tracheophyta</taxon>
        <taxon>Spermatophyta</taxon>
        <taxon>Magnoliopsida</taxon>
        <taxon>eudicotyledons</taxon>
        <taxon>Gunneridae</taxon>
        <taxon>Pentapetalae</taxon>
        <taxon>rosids</taxon>
        <taxon>Vitales</taxon>
        <taxon>Vitaceae</taxon>
        <taxon>Viteae</taxon>
        <taxon>Vitis</taxon>
    </lineage>
</organism>
<dbReference type="InterPro" id="IPR012337">
    <property type="entry name" value="RNaseH-like_sf"/>
</dbReference>
<proteinExistence type="predicted"/>
<dbReference type="InterPro" id="IPR050951">
    <property type="entry name" value="Retrovirus_Pol_polyprotein"/>
</dbReference>
<dbReference type="InterPro" id="IPR001584">
    <property type="entry name" value="Integrase_cat-core"/>
</dbReference>
<name>A0ABY9CPT7_VITVI</name>
<sequence length="145" mass="16354">MQGLPDPWTHSKGAPAAYLHPLVKPWPFRGWAVDLIGKIYPPSSKQHTFILVAIDYFTKWAEAIPLKNVNQEVVIKVLKENIILWFGIPQTITADQGSVFTGDQVKEFANLKFFSRVRSACKRGEWIQTDSKSGLDEVSKSTNPK</sequence>
<dbReference type="Pfam" id="PF00665">
    <property type="entry name" value="rve"/>
    <property type="match status" value="1"/>
</dbReference>
<dbReference type="EMBL" id="CP126657">
    <property type="protein sequence ID" value="WJZ97231.1"/>
    <property type="molecule type" value="Genomic_DNA"/>
</dbReference>
<protein>
    <recommendedName>
        <fullName evidence="1">Integrase catalytic domain-containing protein</fullName>
    </recommendedName>
</protein>
<evidence type="ECO:0000313" key="2">
    <source>
        <dbReference type="EMBL" id="WJZ97231.1"/>
    </source>
</evidence>
<keyword evidence="3" id="KW-1185">Reference proteome</keyword>
<dbReference type="Proteomes" id="UP001227230">
    <property type="component" value="Chromosome 10"/>
</dbReference>
<dbReference type="SUPFAM" id="SSF53098">
    <property type="entry name" value="Ribonuclease H-like"/>
    <property type="match status" value="1"/>
</dbReference>
<dbReference type="InterPro" id="IPR036397">
    <property type="entry name" value="RNaseH_sf"/>
</dbReference>
<feature type="domain" description="Integrase catalytic" evidence="1">
    <location>
        <begin position="23"/>
        <end position="110"/>
    </location>
</feature>
<reference evidence="2 3" key="1">
    <citation type="journal article" date="2023" name="Hortic Res">
        <title>The complete reference genome for grapevine (Vitis vinifera L.) genetics and breeding.</title>
        <authorList>
            <person name="Shi X."/>
            <person name="Cao S."/>
            <person name="Wang X."/>
            <person name="Huang S."/>
            <person name="Wang Y."/>
            <person name="Liu Z."/>
            <person name="Liu W."/>
            <person name="Leng X."/>
            <person name="Peng Y."/>
            <person name="Wang N."/>
            <person name="Wang Y."/>
            <person name="Ma Z."/>
            <person name="Xu X."/>
            <person name="Zhang F."/>
            <person name="Xue H."/>
            <person name="Zhong H."/>
            <person name="Wang Y."/>
            <person name="Zhang K."/>
            <person name="Velt A."/>
            <person name="Avia K."/>
            <person name="Holtgrawe D."/>
            <person name="Grimplet J."/>
            <person name="Matus J.T."/>
            <person name="Ware D."/>
            <person name="Wu X."/>
            <person name="Wang H."/>
            <person name="Liu C."/>
            <person name="Fang Y."/>
            <person name="Rustenholz C."/>
            <person name="Cheng Z."/>
            <person name="Xiao H."/>
            <person name="Zhou Y."/>
        </authorList>
    </citation>
    <scope>NUCLEOTIDE SEQUENCE [LARGE SCALE GENOMIC DNA]</scope>
    <source>
        <strain evidence="3">cv. Pinot noir / PN40024</strain>
        <tissue evidence="2">Leaf</tissue>
    </source>
</reference>